<dbReference type="SUPFAM" id="SSF48726">
    <property type="entry name" value="Immunoglobulin"/>
    <property type="match status" value="1"/>
</dbReference>
<dbReference type="GO" id="GO:0016020">
    <property type="term" value="C:membrane"/>
    <property type="evidence" value="ECO:0007669"/>
    <property type="project" value="UniProtKB-SubCell"/>
</dbReference>
<dbReference type="Gene3D" id="2.60.40.10">
    <property type="entry name" value="Immunoglobulins"/>
    <property type="match status" value="2"/>
</dbReference>
<keyword evidence="2" id="KW-1015">Disulfide bond</keyword>
<dbReference type="InterPro" id="IPR003599">
    <property type="entry name" value="Ig_sub"/>
</dbReference>
<dbReference type="InterPro" id="IPR013783">
    <property type="entry name" value="Ig-like_fold"/>
</dbReference>
<dbReference type="Pfam" id="PF13927">
    <property type="entry name" value="Ig_3"/>
    <property type="match status" value="1"/>
</dbReference>
<evidence type="ECO:0000313" key="5">
    <source>
        <dbReference type="EMBL" id="EPB75473.1"/>
    </source>
</evidence>
<dbReference type="InterPro" id="IPR007110">
    <property type="entry name" value="Ig-like_dom"/>
</dbReference>
<dbReference type="CDD" id="cd00096">
    <property type="entry name" value="Ig"/>
    <property type="match status" value="1"/>
</dbReference>
<feature type="transmembrane region" description="Helical" evidence="3">
    <location>
        <begin position="217"/>
        <end position="241"/>
    </location>
</feature>
<reference evidence="5 6" key="1">
    <citation type="submission" date="2013-05" db="EMBL/GenBank/DDBJ databases">
        <title>Draft genome of the parasitic nematode Anyclostoma ceylanicum.</title>
        <authorList>
            <person name="Mitreva M."/>
        </authorList>
    </citation>
    <scope>NUCLEOTIDE SEQUENCE [LARGE SCALE GENOMIC DNA]</scope>
</reference>
<dbReference type="Proteomes" id="UP000054495">
    <property type="component" value="Unassembled WGS sequence"/>
</dbReference>
<dbReference type="InterPro" id="IPR036179">
    <property type="entry name" value="Ig-like_dom_sf"/>
</dbReference>
<feature type="domain" description="Ig-like" evidence="4">
    <location>
        <begin position="1"/>
        <end position="96"/>
    </location>
</feature>
<evidence type="ECO:0000256" key="1">
    <source>
        <dbReference type="ARBA" id="ARBA00022737"/>
    </source>
</evidence>
<dbReference type="PANTHER" id="PTHR44170:SF6">
    <property type="entry name" value="CONTACTIN"/>
    <property type="match status" value="1"/>
</dbReference>
<protein>
    <submittedName>
        <fullName evidence="5">Immunoglobulin domain protein</fullName>
    </submittedName>
</protein>
<feature type="domain" description="Ig-like" evidence="4">
    <location>
        <begin position="103"/>
        <end position="190"/>
    </location>
</feature>
<evidence type="ECO:0000259" key="4">
    <source>
        <dbReference type="PROSITE" id="PS50835"/>
    </source>
</evidence>
<keyword evidence="6" id="KW-1185">Reference proteome</keyword>
<keyword evidence="3" id="KW-0472">Membrane</keyword>
<keyword evidence="1" id="KW-0677">Repeat</keyword>
<sequence>MLLPIRSTTALMCEVVFSGGGEGKNKAIWYRDGQEVGRVTSDTNAIFDDRNYTAEQPVPEVGFLIMSNISKDDEGLYWCRHAETGLAGELFSLKVAYVDPIPPERYIRVEPKNPLLGEQVSLWCPLPRAVPHPSVNWLLNGEPVAHTSMDAHAFPNGTLLIRHFSVIHNGVYECVVSNFAAKTSTRVVIDSKQASSRNGFSQSAPNARCSLLFRSSVLWFLVGCLVTSCSVLIYLLCALVLMRPSPRATMVPSMWARSNPLLGPGFRKVIVPLPDFITGLSADAHPDPIRNYHDTELTPSMLKIPEAKLIGDAEFKDQTLNSSIYLHDDVDMQHRAPGECKVFRVESRCGYWLCGVIPPLKIWSRAHLSKQNIDILKQKEVKKLSRHDGPEQMSIAACDTELCLRR</sequence>
<dbReference type="SMART" id="SM00408">
    <property type="entry name" value="IGc2"/>
    <property type="match status" value="1"/>
</dbReference>
<dbReference type="EMBL" id="KE124900">
    <property type="protein sequence ID" value="EPB75473.1"/>
    <property type="molecule type" value="Genomic_DNA"/>
</dbReference>
<dbReference type="InterPro" id="IPR003598">
    <property type="entry name" value="Ig_sub2"/>
</dbReference>
<dbReference type="GO" id="GO:0098609">
    <property type="term" value="P:cell-cell adhesion"/>
    <property type="evidence" value="ECO:0007669"/>
    <property type="project" value="TreeGrafter"/>
</dbReference>
<keyword evidence="3" id="KW-0812">Transmembrane</keyword>
<dbReference type="PROSITE" id="PS50835">
    <property type="entry name" value="IG_LIKE"/>
    <property type="match status" value="2"/>
</dbReference>
<dbReference type="SMART" id="SM00409">
    <property type="entry name" value="IG"/>
    <property type="match status" value="2"/>
</dbReference>
<gene>
    <name evidence="5" type="ORF">ANCCEY_05433</name>
</gene>
<accession>A0A0D6LWA6</accession>
<dbReference type="AlphaFoldDB" id="A0A0D6LWA6"/>
<evidence type="ECO:0000256" key="3">
    <source>
        <dbReference type="SAM" id="Phobius"/>
    </source>
</evidence>
<name>A0A0D6LWA6_9BILA</name>
<dbReference type="PANTHER" id="PTHR44170">
    <property type="entry name" value="PROTEIN SIDEKICK"/>
    <property type="match status" value="1"/>
</dbReference>
<evidence type="ECO:0000313" key="6">
    <source>
        <dbReference type="Proteomes" id="UP000054495"/>
    </source>
</evidence>
<organism evidence="5 6">
    <name type="scientific">Ancylostoma ceylanicum</name>
    <dbReference type="NCBI Taxonomy" id="53326"/>
    <lineage>
        <taxon>Eukaryota</taxon>
        <taxon>Metazoa</taxon>
        <taxon>Ecdysozoa</taxon>
        <taxon>Nematoda</taxon>
        <taxon>Chromadorea</taxon>
        <taxon>Rhabditida</taxon>
        <taxon>Rhabditina</taxon>
        <taxon>Rhabditomorpha</taxon>
        <taxon>Strongyloidea</taxon>
        <taxon>Ancylostomatidae</taxon>
        <taxon>Ancylostomatinae</taxon>
        <taxon>Ancylostoma</taxon>
    </lineage>
</organism>
<proteinExistence type="predicted"/>
<keyword evidence="3" id="KW-1133">Transmembrane helix</keyword>
<evidence type="ECO:0000256" key="2">
    <source>
        <dbReference type="ARBA" id="ARBA00023157"/>
    </source>
</evidence>